<evidence type="ECO:0000256" key="2">
    <source>
        <dbReference type="ARBA" id="ARBA00001947"/>
    </source>
</evidence>
<dbReference type="PANTHER" id="PTHR12849:SF0">
    <property type="entry name" value="LARIAT DEBRANCHING ENZYME"/>
    <property type="match status" value="1"/>
</dbReference>
<evidence type="ECO:0000256" key="7">
    <source>
        <dbReference type="ARBA" id="ARBA00022723"/>
    </source>
</evidence>
<feature type="domain" description="Lariat debranching enzyme C-terminal" evidence="13">
    <location>
        <begin position="332"/>
        <end position="475"/>
    </location>
</feature>
<comment type="cofactor">
    <cofactor evidence="3">
        <name>Fe(2+)</name>
        <dbReference type="ChEBI" id="CHEBI:29033"/>
    </cofactor>
</comment>
<keyword evidence="12" id="KW-0539">Nucleus</keyword>
<dbReference type="InterPro" id="IPR029052">
    <property type="entry name" value="Metallo-depent_PP-like"/>
</dbReference>
<comment type="cofactor">
    <cofactor evidence="1">
        <name>Mn(2+)</name>
        <dbReference type="ChEBI" id="CHEBI:29035"/>
    </cofactor>
</comment>
<evidence type="ECO:0000256" key="3">
    <source>
        <dbReference type="ARBA" id="ARBA00001954"/>
    </source>
</evidence>
<dbReference type="Pfam" id="PF05011">
    <property type="entry name" value="DBR1"/>
    <property type="match status" value="1"/>
</dbReference>
<keyword evidence="9" id="KW-0862">Zinc</keyword>
<evidence type="ECO:0000256" key="11">
    <source>
        <dbReference type="ARBA" id="ARBA00023211"/>
    </source>
</evidence>
<keyword evidence="7" id="KW-0479">Metal-binding</keyword>
<dbReference type="SMART" id="SM01124">
    <property type="entry name" value="DBR1"/>
    <property type="match status" value="1"/>
</dbReference>
<keyword evidence="10" id="KW-0408">Iron</keyword>
<evidence type="ECO:0000256" key="12">
    <source>
        <dbReference type="ARBA" id="ARBA00023242"/>
    </source>
</evidence>
<dbReference type="InterPro" id="IPR007708">
    <property type="entry name" value="DBR1_C"/>
</dbReference>
<dbReference type="SUPFAM" id="SSF56300">
    <property type="entry name" value="Metallo-dependent phosphatases"/>
    <property type="match status" value="1"/>
</dbReference>
<reference evidence="14 15" key="1">
    <citation type="submission" date="2024-01" db="EMBL/GenBank/DDBJ databases">
        <authorList>
            <consortium name="Genoscope - CEA"/>
            <person name="William W."/>
        </authorList>
    </citation>
    <scope>NUCLEOTIDE SEQUENCE [LARGE SCALE GENOMIC DNA]</scope>
    <source>
        <strain evidence="14 15">29B2s-10</strain>
    </source>
</reference>
<organism evidence="14 15">
    <name type="scientific">[Candida] anglica</name>
    <dbReference type="NCBI Taxonomy" id="148631"/>
    <lineage>
        <taxon>Eukaryota</taxon>
        <taxon>Fungi</taxon>
        <taxon>Dikarya</taxon>
        <taxon>Ascomycota</taxon>
        <taxon>Saccharomycotina</taxon>
        <taxon>Pichiomycetes</taxon>
        <taxon>Debaryomycetaceae</taxon>
        <taxon>Kurtzmaniella</taxon>
    </lineage>
</organism>
<evidence type="ECO:0000256" key="8">
    <source>
        <dbReference type="ARBA" id="ARBA00022801"/>
    </source>
</evidence>
<dbReference type="PANTHER" id="PTHR12849">
    <property type="entry name" value="RNA LARIAT DEBRANCHING ENZYME"/>
    <property type="match status" value="1"/>
</dbReference>
<gene>
    <name evidence="14" type="primary">DBR1</name>
    <name evidence="14" type="ORF">CAAN4_E04302</name>
</gene>
<dbReference type="Pfam" id="PF00149">
    <property type="entry name" value="Metallophos"/>
    <property type="match status" value="1"/>
</dbReference>
<evidence type="ECO:0000256" key="1">
    <source>
        <dbReference type="ARBA" id="ARBA00001936"/>
    </source>
</evidence>
<protein>
    <submittedName>
        <fullName evidence="14">Lariat debranching enzyme</fullName>
    </submittedName>
</protein>
<dbReference type="InterPro" id="IPR004843">
    <property type="entry name" value="Calcineurin-like_PHP"/>
</dbReference>
<keyword evidence="6" id="KW-0507">mRNA processing</keyword>
<evidence type="ECO:0000256" key="6">
    <source>
        <dbReference type="ARBA" id="ARBA00022664"/>
    </source>
</evidence>
<evidence type="ECO:0000256" key="4">
    <source>
        <dbReference type="ARBA" id="ARBA00004123"/>
    </source>
</evidence>
<keyword evidence="11" id="KW-0464">Manganese</keyword>
<keyword evidence="8" id="KW-0378">Hydrolase</keyword>
<dbReference type="CDD" id="cd00844">
    <property type="entry name" value="MPP_Dbr1_N"/>
    <property type="match status" value="1"/>
</dbReference>
<comment type="similarity">
    <text evidence="5">Belongs to the lariat debranching enzyme family.</text>
</comment>
<sequence>MVKVAIVGCCHGELNKIYNSLKNSYVELLIICGDFQAIRNYRDLDMISVPNKYKQLGDFHRYYSGELKAPVLTIFIGGNHESSGYLQELKYGGFVAPNIYYLGDFGSIYYKGLRITGQSGIWNEHSFMNRQVETIPFDNSTVRSIYHIKAKTFLKSYLMKDDKCIDISLSHDWPQDIVHYGDIRGLLKYKPFFKNDIETGKLGNPLAKILLHNLRSRYWFSAHLHVKFSASVEHENKKRKGSLTNSLPIEKKFKDDIKEESIQNEKKLNLINKEELSLDMDEENFSNNDNTPNKEELSLDMDEEYSSNNQEPVNKEEISLDMDNEFSDDKEINQIGIATNLTTEFLALDKCLPKRKYIEYLDIESTNSSSDENLYFDKRSIAINKVIENFVKQNSREWAKISKSDLLSIDTSLTTLVDELNREISFEVSKLNKLPDSEFVIDQKNFKIIAPIESRSEIPLKYWQNNQTDNYISKFMK</sequence>
<evidence type="ECO:0000256" key="5">
    <source>
        <dbReference type="ARBA" id="ARBA00006045"/>
    </source>
</evidence>
<proteinExistence type="inferred from homology"/>
<keyword evidence="15" id="KW-1185">Reference proteome</keyword>
<dbReference type="Proteomes" id="UP001497600">
    <property type="component" value="Chromosome E"/>
</dbReference>
<dbReference type="InterPro" id="IPR041816">
    <property type="entry name" value="Dbr1_N"/>
</dbReference>
<comment type="cofactor">
    <cofactor evidence="2">
        <name>Zn(2+)</name>
        <dbReference type="ChEBI" id="CHEBI:29105"/>
    </cofactor>
</comment>
<evidence type="ECO:0000313" key="15">
    <source>
        <dbReference type="Proteomes" id="UP001497600"/>
    </source>
</evidence>
<comment type="subcellular location">
    <subcellularLocation>
        <location evidence="4">Nucleus</location>
    </subcellularLocation>
</comment>
<name>A0ABP0EEW7_9ASCO</name>
<accession>A0ABP0EEW7</accession>
<evidence type="ECO:0000256" key="10">
    <source>
        <dbReference type="ARBA" id="ARBA00023004"/>
    </source>
</evidence>
<evidence type="ECO:0000259" key="13">
    <source>
        <dbReference type="SMART" id="SM01124"/>
    </source>
</evidence>
<evidence type="ECO:0000256" key="9">
    <source>
        <dbReference type="ARBA" id="ARBA00022833"/>
    </source>
</evidence>
<dbReference type="EMBL" id="OZ004257">
    <property type="protein sequence ID" value="CAK7907185.1"/>
    <property type="molecule type" value="Genomic_DNA"/>
</dbReference>
<evidence type="ECO:0000313" key="14">
    <source>
        <dbReference type="EMBL" id="CAK7907185.1"/>
    </source>
</evidence>